<dbReference type="GO" id="GO:0016874">
    <property type="term" value="F:ligase activity"/>
    <property type="evidence" value="ECO:0007669"/>
    <property type="project" value="UniProtKB-KW"/>
</dbReference>
<keyword evidence="1" id="KW-0436">Ligase</keyword>
<dbReference type="EMBL" id="KY368640">
    <property type="protein sequence ID" value="APZ82646.1"/>
    <property type="molecule type" value="Genomic_DNA"/>
</dbReference>
<sequence>MKSIRARAILRSYGYIKRSDGSYRKREECRWCTEGTGGAAPWGEEEPCWLCEGGCTVTDTVTLDHFKEIIEGSGYHEQVTPCESCGTDISVGDLRRCCDGYLCGCGGMSIDPILCRKCSEEALR</sequence>
<organismHost>
    <name type="scientific">Bacillus subtilis</name>
    <dbReference type="NCBI Taxonomy" id="1423"/>
</organismHost>
<keyword evidence="2" id="KW-1185">Reference proteome</keyword>
<evidence type="ECO:0000313" key="1">
    <source>
        <dbReference type="EMBL" id="APZ82646.1"/>
    </source>
</evidence>
<organism evidence="1 2">
    <name type="scientific">Bacillus phage vB_BsuM-Goe3</name>
    <dbReference type="NCBI Taxonomy" id="1933063"/>
    <lineage>
        <taxon>Viruses</taxon>
        <taxon>Duplodnaviria</taxon>
        <taxon>Heunggongvirae</taxon>
        <taxon>Uroviricota</taxon>
        <taxon>Caudoviricetes</taxon>
        <taxon>Herelleviridae</taxon>
        <taxon>Bastillevirinae</taxon>
        <taxon>Grisebachstrassevirus</taxon>
        <taxon>Grisebachstrassevirus goe3</taxon>
    </lineage>
</organism>
<reference evidence="1" key="1">
    <citation type="journal article" date="2017" name="Viruses">
        <title>Characterization of Bacillus subtilis Viruses vB_BsuM-Goe2 and vB_BsuM-Goe3.</title>
        <authorList>
            <person name="Willms I.M."/>
            <person name="Hoppert M."/>
            <person name="Hertel R."/>
        </authorList>
    </citation>
    <scope>NUCLEOTIDE SEQUENCE [LARGE SCALE GENOMIC DNA]</scope>
</reference>
<gene>
    <name evidence="1" type="ORF">Goe3_c18500</name>
</gene>
<accession>A0A1Z1DF86</accession>
<protein>
    <submittedName>
        <fullName evidence="1">CoA ligase</fullName>
    </submittedName>
</protein>
<proteinExistence type="predicted"/>
<name>A0A1Z1DF86_BPGO3</name>
<dbReference type="Proteomes" id="UP000221795">
    <property type="component" value="Segment"/>
</dbReference>
<evidence type="ECO:0000313" key="2">
    <source>
        <dbReference type="Proteomes" id="UP000221795"/>
    </source>
</evidence>